<keyword evidence="3" id="KW-0690">Ribosome biogenesis</keyword>
<dbReference type="Proteomes" id="UP000036458">
    <property type="component" value="Chromosome"/>
</dbReference>
<dbReference type="Gene3D" id="3.30.70.870">
    <property type="entry name" value="Elongation Factor G (Translational Gtpase), domain 3"/>
    <property type="match status" value="1"/>
</dbReference>
<feature type="binding site" evidence="3">
    <location>
        <begin position="14"/>
        <end position="19"/>
    </location>
    <ligand>
        <name>GTP</name>
        <dbReference type="ChEBI" id="CHEBI:37565"/>
    </ligand>
</feature>
<comment type="similarity">
    <text evidence="3">Belongs to the TRAFAC class translation factor GTPase superfamily. Classic translation factor GTPase family. BipA subfamily.</text>
</comment>
<dbReference type="GO" id="GO:0019843">
    <property type="term" value="F:rRNA binding"/>
    <property type="evidence" value="ECO:0007669"/>
    <property type="project" value="UniProtKB-KW"/>
</dbReference>
<evidence type="ECO:0000259" key="4">
    <source>
        <dbReference type="PROSITE" id="PS51722"/>
    </source>
</evidence>
<dbReference type="GO" id="GO:0000027">
    <property type="term" value="P:ribosomal large subunit assembly"/>
    <property type="evidence" value="ECO:0007669"/>
    <property type="project" value="UniProtKB-UniRule"/>
</dbReference>
<dbReference type="PROSITE" id="PS51722">
    <property type="entry name" value="G_TR_2"/>
    <property type="match status" value="1"/>
</dbReference>
<dbReference type="InterPro" id="IPR027417">
    <property type="entry name" value="P-loop_NTPase"/>
</dbReference>
<dbReference type="SMART" id="SM00838">
    <property type="entry name" value="EFG_C"/>
    <property type="match status" value="1"/>
</dbReference>
<dbReference type="InterPro" id="IPR031157">
    <property type="entry name" value="G_TR_CS"/>
</dbReference>
<dbReference type="InterPro" id="IPR035651">
    <property type="entry name" value="BipA_V"/>
</dbReference>
<dbReference type="AlphaFoldDB" id="A0A0H4VL02"/>
<dbReference type="InterPro" id="IPR035647">
    <property type="entry name" value="EFG_III/V"/>
</dbReference>
<feature type="binding site" evidence="3">
    <location>
        <begin position="127"/>
        <end position="130"/>
    </location>
    <ligand>
        <name>GTP</name>
        <dbReference type="ChEBI" id="CHEBI:37565"/>
    </ligand>
</feature>
<dbReference type="CDD" id="cd01891">
    <property type="entry name" value="TypA_BipA"/>
    <property type="match status" value="1"/>
</dbReference>
<dbReference type="STRING" id="1379910.TH63_14005"/>
<dbReference type="SUPFAM" id="SSF54980">
    <property type="entry name" value="EF-G C-terminal domain-like"/>
    <property type="match status" value="2"/>
</dbReference>
<dbReference type="Gene3D" id="3.30.70.240">
    <property type="match status" value="1"/>
</dbReference>
<dbReference type="GO" id="GO:0009409">
    <property type="term" value="P:response to cold"/>
    <property type="evidence" value="ECO:0007669"/>
    <property type="project" value="UniProtKB-ARBA"/>
</dbReference>
<dbReference type="GO" id="GO:0010467">
    <property type="term" value="P:gene expression"/>
    <property type="evidence" value="ECO:0007669"/>
    <property type="project" value="UniProtKB-ARBA"/>
</dbReference>
<reference evidence="5 6" key="1">
    <citation type="submission" date="2015-01" db="EMBL/GenBank/DDBJ databases">
        <title>Rufibacter sp./DG31D/ whole genome sequencing.</title>
        <authorList>
            <person name="Kim M.K."/>
            <person name="Srinivasan S."/>
            <person name="Lee J.-J."/>
        </authorList>
    </citation>
    <scope>NUCLEOTIDE SEQUENCE [LARGE SCALE GENOMIC DNA]</scope>
    <source>
        <strain evidence="5 6">DG31D</strain>
    </source>
</reference>
<comment type="subcellular location">
    <subcellularLocation>
        <location evidence="3">Cytoplasm</location>
    </subcellularLocation>
    <text evidence="3">Binds to ribosomes.</text>
</comment>
<dbReference type="CDD" id="cd16263">
    <property type="entry name" value="BipA_III"/>
    <property type="match status" value="1"/>
</dbReference>
<comment type="catalytic activity">
    <reaction evidence="2 3">
        <text>GTP + H2O = GDP + phosphate + H(+)</text>
        <dbReference type="Rhea" id="RHEA:19669"/>
        <dbReference type="ChEBI" id="CHEBI:15377"/>
        <dbReference type="ChEBI" id="CHEBI:15378"/>
        <dbReference type="ChEBI" id="CHEBI:37565"/>
        <dbReference type="ChEBI" id="CHEBI:43474"/>
        <dbReference type="ChEBI" id="CHEBI:58189"/>
    </reaction>
</comment>
<proteinExistence type="inferred from homology"/>
<dbReference type="Pfam" id="PF21018">
    <property type="entry name" value="BipA_C"/>
    <property type="match status" value="1"/>
</dbReference>
<dbReference type="InterPro" id="IPR048876">
    <property type="entry name" value="BipA_C"/>
</dbReference>
<dbReference type="PRINTS" id="PR00315">
    <property type="entry name" value="ELONGATNFCT"/>
</dbReference>
<name>A0A0H4VL02_9BACT</name>
<dbReference type="OrthoDB" id="9801591at2"/>
<dbReference type="HAMAP" id="MF_00849">
    <property type="entry name" value="BipA"/>
    <property type="match status" value="1"/>
</dbReference>
<comment type="function">
    <text evidence="3">A 50S ribosomal subunit assembly protein with GTPase activity, required for 50S subunit assembly at low temperatures, may also play a role in translation. Binds GTP and analogs. Binds the 70S ribosome between the 30S and 50S subunits, in a similar position as ribosome-bound EF-G; it contacts a number of ribosomal proteins, both rRNAs and the A-site tRNA.</text>
</comment>
<dbReference type="GO" id="GO:0005829">
    <property type="term" value="C:cytosol"/>
    <property type="evidence" value="ECO:0007669"/>
    <property type="project" value="TreeGrafter"/>
</dbReference>
<dbReference type="FunFam" id="2.40.30.10:FF:000016">
    <property type="entry name" value="GTP-binding protein TypA"/>
    <property type="match status" value="1"/>
</dbReference>
<dbReference type="RefSeq" id="WP_048921482.1">
    <property type="nucleotide sequence ID" value="NZ_CP010777.1"/>
</dbReference>
<evidence type="ECO:0000256" key="3">
    <source>
        <dbReference type="HAMAP-Rule" id="MF_00849"/>
    </source>
</evidence>
<dbReference type="FunFam" id="3.30.70.870:FF:000003">
    <property type="entry name" value="GTP-binding protein TypA"/>
    <property type="match status" value="1"/>
</dbReference>
<dbReference type="Pfam" id="PF00009">
    <property type="entry name" value="GTP_EFTU"/>
    <property type="match status" value="1"/>
</dbReference>
<accession>A0A0H4VL02</accession>
<organism evidence="5 6">
    <name type="scientific">Rufibacter radiotolerans</name>
    <dbReference type="NCBI Taxonomy" id="1379910"/>
    <lineage>
        <taxon>Bacteria</taxon>
        <taxon>Pseudomonadati</taxon>
        <taxon>Bacteroidota</taxon>
        <taxon>Cytophagia</taxon>
        <taxon>Cytophagales</taxon>
        <taxon>Hymenobacteraceae</taxon>
        <taxon>Rufibacter</taxon>
    </lineage>
</organism>
<dbReference type="EC" id="3.6.5.-" evidence="3"/>
<evidence type="ECO:0000256" key="1">
    <source>
        <dbReference type="ARBA" id="ARBA00023134"/>
    </source>
</evidence>
<keyword evidence="3" id="KW-0963">Cytoplasm</keyword>
<keyword evidence="3" id="KW-0820">tRNA-binding</keyword>
<dbReference type="Pfam" id="PF03144">
    <property type="entry name" value="GTP_EFTU_D2"/>
    <property type="match status" value="1"/>
</dbReference>
<evidence type="ECO:0000313" key="6">
    <source>
        <dbReference type="Proteomes" id="UP000036458"/>
    </source>
</evidence>
<dbReference type="InterPro" id="IPR047042">
    <property type="entry name" value="BipA_II"/>
</dbReference>
<dbReference type="InterPro" id="IPR047041">
    <property type="entry name" value="BipA_GTP-bd_dom"/>
</dbReference>
<dbReference type="EMBL" id="CP010777">
    <property type="protein sequence ID" value="AKQ46485.1"/>
    <property type="molecule type" value="Genomic_DNA"/>
</dbReference>
<keyword evidence="3" id="KW-0694">RNA-binding</keyword>
<dbReference type="InterPro" id="IPR000795">
    <property type="entry name" value="T_Tr_GTP-bd_dom"/>
</dbReference>
<dbReference type="NCBIfam" id="TIGR00231">
    <property type="entry name" value="small_GTP"/>
    <property type="match status" value="1"/>
</dbReference>
<feature type="domain" description="Tr-type G" evidence="4">
    <location>
        <begin position="2"/>
        <end position="198"/>
    </location>
</feature>
<comment type="subunit">
    <text evidence="3">Monomer.</text>
</comment>
<dbReference type="Gene3D" id="3.40.50.300">
    <property type="entry name" value="P-loop containing nucleotide triphosphate hydrolases"/>
    <property type="match status" value="1"/>
</dbReference>
<dbReference type="KEGG" id="ruf:TH63_14005"/>
<dbReference type="NCBIfam" id="TIGR01394">
    <property type="entry name" value="TypA_BipA"/>
    <property type="match status" value="1"/>
</dbReference>
<dbReference type="GO" id="GO:0043022">
    <property type="term" value="F:ribosome binding"/>
    <property type="evidence" value="ECO:0007669"/>
    <property type="project" value="UniProtKB-UniRule"/>
</dbReference>
<dbReference type="GO" id="GO:1990904">
    <property type="term" value="C:ribonucleoprotein complex"/>
    <property type="evidence" value="ECO:0007669"/>
    <property type="project" value="TreeGrafter"/>
</dbReference>
<dbReference type="PROSITE" id="PS00301">
    <property type="entry name" value="G_TR_1"/>
    <property type="match status" value="1"/>
</dbReference>
<dbReference type="GO" id="GO:0000049">
    <property type="term" value="F:tRNA binding"/>
    <property type="evidence" value="ECO:0007669"/>
    <property type="project" value="UniProtKB-KW"/>
</dbReference>
<keyword evidence="3" id="KW-0699">rRNA-binding</keyword>
<evidence type="ECO:0000256" key="2">
    <source>
        <dbReference type="ARBA" id="ARBA00048548"/>
    </source>
</evidence>
<dbReference type="InterPro" id="IPR009000">
    <property type="entry name" value="Transl_B-barrel_sf"/>
</dbReference>
<dbReference type="FunFam" id="3.30.70.240:FF:000002">
    <property type="entry name" value="GTP-binding protein TypA"/>
    <property type="match status" value="1"/>
</dbReference>
<keyword evidence="1 3" id="KW-0342">GTP-binding</keyword>
<dbReference type="FunFam" id="3.40.50.300:FF:000055">
    <property type="entry name" value="GTP-binding protein TypA"/>
    <property type="match status" value="1"/>
</dbReference>
<dbReference type="Gene3D" id="2.40.50.250">
    <property type="entry name" value="bipa protein"/>
    <property type="match status" value="1"/>
</dbReference>
<dbReference type="Pfam" id="PF00679">
    <property type="entry name" value="EFG_C"/>
    <property type="match status" value="1"/>
</dbReference>
<dbReference type="SUPFAM" id="SSF52540">
    <property type="entry name" value="P-loop containing nucleoside triphosphate hydrolases"/>
    <property type="match status" value="1"/>
</dbReference>
<dbReference type="PANTHER" id="PTHR42908:SF8">
    <property type="entry name" value="TR-TYPE G DOMAIN-CONTAINING PROTEIN"/>
    <property type="match status" value="1"/>
</dbReference>
<dbReference type="CDD" id="cd03710">
    <property type="entry name" value="BipA_TypA_C"/>
    <property type="match status" value="1"/>
</dbReference>
<dbReference type="InterPro" id="IPR047043">
    <property type="entry name" value="BipA_III"/>
</dbReference>
<dbReference type="CDD" id="cd03691">
    <property type="entry name" value="BipA_TypA_II"/>
    <property type="match status" value="1"/>
</dbReference>
<dbReference type="InterPro" id="IPR006298">
    <property type="entry name" value="BipA"/>
</dbReference>
<evidence type="ECO:0000313" key="5">
    <source>
        <dbReference type="EMBL" id="AKQ46485.1"/>
    </source>
</evidence>
<dbReference type="PATRIC" id="fig|1379910.4.peg.3049"/>
<dbReference type="FunFam" id="2.40.50.250:FF:000001">
    <property type="entry name" value="GTP-binding protein TypA"/>
    <property type="match status" value="1"/>
</dbReference>
<dbReference type="InterPro" id="IPR005225">
    <property type="entry name" value="Small_GTP-bd"/>
</dbReference>
<dbReference type="PANTHER" id="PTHR42908">
    <property type="entry name" value="TRANSLATION ELONGATION FACTOR-RELATED"/>
    <property type="match status" value="1"/>
</dbReference>
<keyword evidence="3" id="KW-0378">Hydrolase</keyword>
<dbReference type="SUPFAM" id="SSF50447">
    <property type="entry name" value="Translation proteins"/>
    <property type="match status" value="1"/>
</dbReference>
<keyword evidence="3" id="KW-0547">Nucleotide-binding</keyword>
<keyword evidence="6" id="KW-1185">Reference proteome</keyword>
<protein>
    <recommendedName>
        <fullName evidence="3">Large ribosomal subunit assembly factor BipA</fullName>
        <ecNumber evidence="3">3.6.5.-</ecNumber>
    </recommendedName>
    <alternativeName>
        <fullName evidence="3">GTP-binding protein BipA</fullName>
    </alternativeName>
</protein>
<dbReference type="GO" id="GO:0003924">
    <property type="term" value="F:GTPase activity"/>
    <property type="evidence" value="ECO:0007669"/>
    <property type="project" value="UniProtKB-UniRule"/>
</dbReference>
<dbReference type="InterPro" id="IPR000640">
    <property type="entry name" value="EFG_V-like"/>
</dbReference>
<dbReference type="InterPro" id="IPR004161">
    <property type="entry name" value="EFTu-like_2"/>
</dbReference>
<dbReference type="InterPro" id="IPR042116">
    <property type="entry name" value="TypA/BipA_C"/>
</dbReference>
<dbReference type="Gene3D" id="2.40.30.10">
    <property type="entry name" value="Translation factors"/>
    <property type="match status" value="1"/>
</dbReference>
<sequence length="599" mass="67288">MQSIRNIAIIAHVDHGKTTLVDKIIHASKIFDAHQHFDDLILDNNDLERERGITIVSKNVSVRYNNVKINIIDTPGHADFGGEVERVLKMADGVLLLVDAFEGPMPQTRFVLGKAIQLGLKPIVVVNKVDKENCRPDEVHEMVFDLMFNLDATEDQLDFVTLYGSSKQGWMSTDYLKPTDNIIPLLDAIVDVIPPAPSEQGTPQMQITSLDYSSFVGRIAIGRVKRGTITEGANMSLCKRDGSIKKVKIKELQVFEGLGRVKVESVSAGEICAVTGIEGFEIGDTLADFENPEPLERISIDEPTMNMLFTINNSPFFGKEGKFVTSRHLRDRLFKEMEKNLALRVDETDKEDTFLVYGRGILHLSVLIETMRREGYEFQVGQPQVIFKEIDGQKMEPMEHLVVDVPEESAGKVIELVTQRKGDLTIMEPKGDLQHLEFNIPARGLIGLRNNVLTATAGEAIMNHRFQSYEPFKGTIPGRINGSLIAMETGPGTAYSIDKLQDRGVFFVDPGEEVYMGQVIGEHSRQNDLTVNIQKGKQLTNMRASGSDNNVKIVPKKQFSLEEGMEYIQKDELLEVTPKSIRMRKIYLDENERKRWGNN</sequence>
<dbReference type="GO" id="GO:0005525">
    <property type="term" value="F:GTP binding"/>
    <property type="evidence" value="ECO:0007669"/>
    <property type="project" value="UniProtKB-UniRule"/>
</dbReference>
<gene>
    <name evidence="3" type="primary">bipA</name>
    <name evidence="5" type="ORF">TH63_14005</name>
</gene>